<dbReference type="GO" id="GO:0004642">
    <property type="term" value="F:phosphoribosylformylglycinamidine synthase activity"/>
    <property type="evidence" value="ECO:0007669"/>
    <property type="project" value="TreeGrafter"/>
</dbReference>
<dbReference type="GO" id="GO:0006164">
    <property type="term" value="P:purine nucleotide biosynthetic process"/>
    <property type="evidence" value="ECO:0007669"/>
    <property type="project" value="UniProtKB-KW"/>
</dbReference>
<evidence type="ECO:0000259" key="7">
    <source>
        <dbReference type="Pfam" id="PF22689"/>
    </source>
</evidence>
<dbReference type="Gene3D" id="1.10.8.750">
    <property type="entry name" value="Phosphoribosylformylglycinamidine synthase, linker domain"/>
    <property type="match status" value="1"/>
</dbReference>
<dbReference type="EMBL" id="PETS01000054">
    <property type="protein sequence ID" value="PIV51599.1"/>
    <property type="molecule type" value="Genomic_DNA"/>
</dbReference>
<comment type="caution">
    <text evidence="8">The sequence shown here is derived from an EMBL/GenBank/DDBJ whole genome shotgun (WGS) entry which is preliminary data.</text>
</comment>
<dbReference type="Proteomes" id="UP000228896">
    <property type="component" value="Unassembled WGS sequence"/>
</dbReference>
<dbReference type="SUPFAM" id="SSF56042">
    <property type="entry name" value="PurM C-terminal domain-like"/>
    <property type="match status" value="1"/>
</dbReference>
<sequence>MLHLFKGQKKLVEECFNIESSSPLTAEQLRKLKLILADGFVLETISEKTRFLETEIMEVGSRMNFETSDSSNLVTQCHACGIPQIRRIEKSVRYYYQREEEKKFIIDSHDRMTECEYPKPISTFDTGIKPSPVAEIPMIEKGPEALSEIDGFPFDAHDRQRYYEYFINKLKRNPTDVEIFDLANADSDHSRRHAFKGKMIIDGKEMPETLMEIVRSTWEANPRNSKIAYYDNLSAQLGFECWTLVPENSGHASRYVKKKLVYHITFTAETHNFPSGVEPYQGAGTGIGGWLRDVFCGGRGSLVLYALAGYCTGRLNIPGYPLTWEEDFADFEYPHNLASGLQVAVRASDGVSDYGNCFGVPAKGGFFRSFGARLPSGERVEFIKPIVYIGGGGVINARHIKKNKAVRGLRIVQFGGPAFNVGFGGGAASSMHQGENKENLDFNAVQRGDPEMERKAYEVIKACVEKGDDILFDSAHDQGAGGPGNVLKEIVEKSGGKVHIRRIKLGDKTLSVLQIWVAEYQERFAVLIHVDGMNEFTAICRRENVEFEDLGEVTGDGKFVVLDDNDDSTPVNIDLDFVLGEVPQKVFEDIRVIRDLKPVTWPNDLTFVSALMRVLTEPSVACKSWLVDKIDRHVLGRTVLQQSVGPLGLPLSDCSITALSPIDTVGSVSALGEQPYKLMVDPKAGARMASLKCLQI</sequence>
<feature type="domain" description="Phosphoribosylformylglycinamidine synthase N-terminal" evidence="6">
    <location>
        <begin position="15"/>
        <end position="117"/>
    </location>
</feature>
<accession>A0A2M7DPA7</accession>
<dbReference type="PANTHER" id="PTHR10099:SF1">
    <property type="entry name" value="PHOSPHORIBOSYLFORMYLGLYCINAMIDINE SYNTHASE"/>
    <property type="match status" value="1"/>
</dbReference>
<dbReference type="InterPro" id="IPR040707">
    <property type="entry name" value="FGAR-AT_N"/>
</dbReference>
<dbReference type="SUPFAM" id="SSF109736">
    <property type="entry name" value="FGAM synthase PurL, linker domain"/>
    <property type="match status" value="1"/>
</dbReference>
<organism evidence="8 9">
    <name type="scientific">Candidatus Falkowbacteria bacterium CG02_land_8_20_14_3_00_36_14</name>
    <dbReference type="NCBI Taxonomy" id="1974560"/>
    <lineage>
        <taxon>Bacteria</taxon>
        <taxon>Candidatus Falkowiibacteriota</taxon>
    </lineage>
</organism>
<dbReference type="GO" id="GO:0005737">
    <property type="term" value="C:cytoplasm"/>
    <property type="evidence" value="ECO:0007669"/>
    <property type="project" value="TreeGrafter"/>
</dbReference>
<dbReference type="GO" id="GO:0005524">
    <property type="term" value="F:ATP binding"/>
    <property type="evidence" value="ECO:0007669"/>
    <property type="project" value="UniProtKB-KW"/>
</dbReference>
<reference evidence="9" key="1">
    <citation type="submission" date="2017-09" db="EMBL/GenBank/DDBJ databases">
        <title>Depth-based differentiation of microbial function through sediment-hosted aquifers and enrichment of novel symbionts in the deep terrestrial subsurface.</title>
        <authorList>
            <person name="Probst A.J."/>
            <person name="Ladd B."/>
            <person name="Jarett J.K."/>
            <person name="Geller-Mcgrath D.E."/>
            <person name="Sieber C.M.K."/>
            <person name="Emerson J.B."/>
            <person name="Anantharaman K."/>
            <person name="Thomas B.C."/>
            <person name="Malmstrom R."/>
            <person name="Stieglmeier M."/>
            <person name="Klingl A."/>
            <person name="Woyke T."/>
            <person name="Ryan C.M."/>
            <person name="Banfield J.F."/>
        </authorList>
    </citation>
    <scope>NUCLEOTIDE SEQUENCE [LARGE SCALE GENOMIC DNA]</scope>
</reference>
<dbReference type="InterPro" id="IPR036921">
    <property type="entry name" value="PurM-like_N_sf"/>
</dbReference>
<evidence type="ECO:0000313" key="8">
    <source>
        <dbReference type="EMBL" id="PIV51599.1"/>
    </source>
</evidence>
<dbReference type="InterPro" id="IPR036676">
    <property type="entry name" value="PurM-like_C_sf"/>
</dbReference>
<keyword evidence="3" id="KW-0658">Purine biosynthesis</keyword>
<evidence type="ECO:0000256" key="3">
    <source>
        <dbReference type="ARBA" id="ARBA00022755"/>
    </source>
</evidence>
<dbReference type="InterPro" id="IPR055181">
    <property type="entry name" value="FGAR-AT_PurM_N-like"/>
</dbReference>
<dbReference type="PANTHER" id="PTHR10099">
    <property type="entry name" value="PHOSPHORIBOSYLFORMYLGLYCINAMIDINE SYNTHASE"/>
    <property type="match status" value="1"/>
</dbReference>
<feature type="domain" description="PurM-like C-terminal" evidence="5">
    <location>
        <begin position="408"/>
        <end position="561"/>
    </location>
</feature>
<dbReference type="SUPFAM" id="SSF82697">
    <property type="entry name" value="PurS-like"/>
    <property type="match status" value="1"/>
</dbReference>
<dbReference type="Pfam" id="PF02769">
    <property type="entry name" value="AIRS_C"/>
    <property type="match status" value="1"/>
</dbReference>
<dbReference type="Pfam" id="PF22689">
    <property type="entry name" value="FGAR-AT_PurM_N-like"/>
    <property type="match status" value="1"/>
</dbReference>
<evidence type="ECO:0000259" key="6">
    <source>
        <dbReference type="Pfam" id="PF18076"/>
    </source>
</evidence>
<evidence type="ECO:0000256" key="4">
    <source>
        <dbReference type="ARBA" id="ARBA00022840"/>
    </source>
</evidence>
<name>A0A2M7DPA7_9BACT</name>
<dbReference type="InterPro" id="IPR010918">
    <property type="entry name" value="PurM-like_C_dom"/>
</dbReference>
<dbReference type="SUPFAM" id="SSF55326">
    <property type="entry name" value="PurM N-terminal domain-like"/>
    <property type="match status" value="2"/>
</dbReference>
<protein>
    <recommendedName>
        <fullName evidence="10">Phosphoribosylformylglycinamidine synthase</fullName>
    </recommendedName>
</protein>
<evidence type="ECO:0000313" key="9">
    <source>
        <dbReference type="Proteomes" id="UP000228896"/>
    </source>
</evidence>
<evidence type="ECO:0000256" key="1">
    <source>
        <dbReference type="ARBA" id="ARBA00022598"/>
    </source>
</evidence>
<dbReference type="Pfam" id="PF18076">
    <property type="entry name" value="FGAR-AT_N"/>
    <property type="match status" value="1"/>
</dbReference>
<keyword evidence="2" id="KW-0547">Nucleotide-binding</keyword>
<dbReference type="Gene3D" id="3.90.650.10">
    <property type="entry name" value="PurM-like C-terminal domain"/>
    <property type="match status" value="1"/>
</dbReference>
<evidence type="ECO:0000259" key="5">
    <source>
        <dbReference type="Pfam" id="PF02769"/>
    </source>
</evidence>
<dbReference type="Gene3D" id="3.30.1330.10">
    <property type="entry name" value="PurM-like, N-terminal domain"/>
    <property type="match status" value="2"/>
</dbReference>
<dbReference type="InterPro" id="IPR036604">
    <property type="entry name" value="PurS-like_sf"/>
</dbReference>
<evidence type="ECO:0008006" key="10">
    <source>
        <dbReference type="Google" id="ProtNLM"/>
    </source>
</evidence>
<proteinExistence type="predicted"/>
<gene>
    <name evidence="8" type="ORF">COS18_02475</name>
</gene>
<keyword evidence="1" id="KW-0436">Ligase</keyword>
<evidence type="ECO:0000256" key="2">
    <source>
        <dbReference type="ARBA" id="ARBA00022741"/>
    </source>
</evidence>
<keyword evidence="4" id="KW-0067">ATP-binding</keyword>
<dbReference type="AlphaFoldDB" id="A0A2M7DPA7"/>
<feature type="domain" description="FGAR-AT PurM N-terminal-like" evidence="7">
    <location>
        <begin position="623"/>
        <end position="689"/>
    </location>
</feature>